<dbReference type="InterPro" id="IPR008756">
    <property type="entry name" value="Peptidase_M56"/>
</dbReference>
<dbReference type="AlphaFoldDB" id="A0A0E3UUM1"/>
<keyword evidence="7" id="KW-0653">Protein transport</keyword>
<dbReference type="Proteomes" id="UP000033109">
    <property type="component" value="Chromosome"/>
</dbReference>
<evidence type="ECO:0000256" key="1">
    <source>
        <dbReference type="ARBA" id="ARBA00004383"/>
    </source>
</evidence>
<evidence type="ECO:0000313" key="13">
    <source>
        <dbReference type="EMBL" id="AKD01877.1"/>
    </source>
</evidence>
<feature type="region of interest" description="Disordered" evidence="10">
    <location>
        <begin position="305"/>
        <end position="332"/>
    </location>
</feature>
<evidence type="ECO:0000256" key="5">
    <source>
        <dbReference type="ARBA" id="ARBA00022519"/>
    </source>
</evidence>
<feature type="transmembrane region" description="Helical" evidence="11">
    <location>
        <begin position="187"/>
        <end position="206"/>
    </location>
</feature>
<comment type="similarity">
    <text evidence="2">Belongs to the TonB family.</text>
</comment>
<dbReference type="PANTHER" id="PTHR33446:SF2">
    <property type="entry name" value="PROTEIN TONB"/>
    <property type="match status" value="1"/>
</dbReference>
<dbReference type="InterPro" id="IPR051045">
    <property type="entry name" value="TonB-dependent_transducer"/>
</dbReference>
<evidence type="ECO:0000259" key="12">
    <source>
        <dbReference type="PROSITE" id="PS52015"/>
    </source>
</evidence>
<keyword evidence="5" id="KW-0997">Cell inner membrane</keyword>
<dbReference type="NCBIfam" id="TIGR01352">
    <property type="entry name" value="tonB_Cterm"/>
    <property type="match status" value="1"/>
</dbReference>
<evidence type="ECO:0000256" key="11">
    <source>
        <dbReference type="SAM" id="Phobius"/>
    </source>
</evidence>
<protein>
    <recommendedName>
        <fullName evidence="12">TonB C-terminal domain-containing protein</fullName>
    </recommendedName>
</protein>
<dbReference type="Gene3D" id="3.30.1150.10">
    <property type="match status" value="1"/>
</dbReference>
<keyword evidence="8 11" id="KW-1133">Transmembrane helix</keyword>
<dbReference type="SUPFAM" id="SSF74653">
    <property type="entry name" value="TolA/TonB C-terminal domain"/>
    <property type="match status" value="1"/>
</dbReference>
<proteinExistence type="inferred from homology"/>
<organism evidence="13 14">
    <name type="scientific">Pontibacter korlensis</name>
    <dbReference type="NCBI Taxonomy" id="400092"/>
    <lineage>
        <taxon>Bacteria</taxon>
        <taxon>Pseudomonadati</taxon>
        <taxon>Bacteroidota</taxon>
        <taxon>Cytophagia</taxon>
        <taxon>Cytophagales</taxon>
        <taxon>Hymenobacteraceae</taxon>
        <taxon>Pontibacter</taxon>
    </lineage>
</organism>
<dbReference type="GO" id="GO:0015031">
    <property type="term" value="P:protein transport"/>
    <property type="evidence" value="ECO:0007669"/>
    <property type="project" value="UniProtKB-KW"/>
</dbReference>
<evidence type="ECO:0000256" key="6">
    <source>
        <dbReference type="ARBA" id="ARBA00022692"/>
    </source>
</evidence>
<dbReference type="GO" id="GO:0031992">
    <property type="term" value="F:energy transducer activity"/>
    <property type="evidence" value="ECO:0007669"/>
    <property type="project" value="TreeGrafter"/>
</dbReference>
<dbReference type="EMBL" id="CP009621">
    <property type="protein sequence ID" value="AKD01877.1"/>
    <property type="molecule type" value="Genomic_DNA"/>
</dbReference>
<evidence type="ECO:0000256" key="9">
    <source>
        <dbReference type="ARBA" id="ARBA00023136"/>
    </source>
</evidence>
<dbReference type="STRING" id="400092.PKOR_00305"/>
<feature type="domain" description="TonB C-terminal" evidence="12">
    <location>
        <begin position="346"/>
        <end position="437"/>
    </location>
</feature>
<dbReference type="GO" id="GO:0055085">
    <property type="term" value="P:transmembrane transport"/>
    <property type="evidence" value="ECO:0007669"/>
    <property type="project" value="InterPro"/>
</dbReference>
<dbReference type="PANTHER" id="PTHR33446">
    <property type="entry name" value="PROTEIN TONB-RELATED"/>
    <property type="match status" value="1"/>
</dbReference>
<dbReference type="CDD" id="cd07341">
    <property type="entry name" value="M56_BlaR1_MecR1_like"/>
    <property type="match status" value="1"/>
</dbReference>
<name>A0A0E3UUM1_9BACT</name>
<reference evidence="13 14" key="1">
    <citation type="journal article" date="2015" name="Sci. Rep.">
        <title>Unraveling adaptation of Pontibacter korlensis to radiation and infertility in desert through complete genome and comparative transcriptomic analysis.</title>
        <authorList>
            <person name="Dai J."/>
            <person name="Dai W."/>
            <person name="Qiu C."/>
            <person name="Yang Z."/>
            <person name="Zhang Y."/>
            <person name="Zhou M."/>
            <person name="Zhang L."/>
            <person name="Fang C."/>
            <person name="Gao Q."/>
            <person name="Yang Q."/>
            <person name="Li X."/>
            <person name="Wang Z."/>
            <person name="Wang Z."/>
            <person name="Jia Z."/>
            <person name="Chen X."/>
        </authorList>
    </citation>
    <scope>NUCLEOTIDE SEQUENCE [LARGE SCALE GENOMIC DNA]</scope>
    <source>
        <strain evidence="13 14">X14-1T</strain>
    </source>
</reference>
<dbReference type="Pfam" id="PF03544">
    <property type="entry name" value="TonB_C"/>
    <property type="match status" value="1"/>
</dbReference>
<evidence type="ECO:0000313" key="14">
    <source>
        <dbReference type="Proteomes" id="UP000033109"/>
    </source>
</evidence>
<evidence type="ECO:0000256" key="10">
    <source>
        <dbReference type="SAM" id="MobiDB-lite"/>
    </source>
</evidence>
<evidence type="ECO:0000256" key="7">
    <source>
        <dbReference type="ARBA" id="ARBA00022927"/>
    </source>
</evidence>
<keyword evidence="6 11" id="KW-0812">Transmembrane</keyword>
<feature type="transmembrane region" description="Helical" evidence="11">
    <location>
        <begin position="37"/>
        <end position="57"/>
    </location>
</feature>
<keyword evidence="14" id="KW-1185">Reference proteome</keyword>
<keyword evidence="3" id="KW-0813">Transport</keyword>
<dbReference type="GO" id="GO:0098797">
    <property type="term" value="C:plasma membrane protein complex"/>
    <property type="evidence" value="ECO:0007669"/>
    <property type="project" value="TreeGrafter"/>
</dbReference>
<keyword evidence="9 11" id="KW-0472">Membrane</keyword>
<dbReference type="KEGG" id="pko:PKOR_00305"/>
<dbReference type="OrthoDB" id="1039448at2"/>
<dbReference type="PATRIC" id="fig|400092.3.peg.67"/>
<feature type="transmembrane region" description="Helical" evidence="11">
    <location>
        <begin position="91"/>
        <end position="113"/>
    </location>
</feature>
<keyword evidence="4" id="KW-1003">Cell membrane</keyword>
<dbReference type="RefSeq" id="WP_046308582.1">
    <property type="nucleotide sequence ID" value="NZ_CBCSCY010000026.1"/>
</dbReference>
<comment type="subcellular location">
    <subcellularLocation>
        <location evidence="1">Cell inner membrane</location>
        <topology evidence="1">Single-pass membrane protein</topology>
        <orientation evidence="1">Periplasmic side</orientation>
    </subcellularLocation>
</comment>
<evidence type="ECO:0000256" key="2">
    <source>
        <dbReference type="ARBA" id="ARBA00006555"/>
    </source>
</evidence>
<feature type="transmembrane region" description="Helical" evidence="11">
    <location>
        <begin position="6"/>
        <end position="25"/>
    </location>
</feature>
<sequence length="437" mass="49537">MEALLNYIFKAAIGLLALYLFHFLVLRRHNNFGFNRLYLLAAPVLALLLPLLVWPAWLSPDVAVTRTLHSVQLGEFTVKADSPQKLEMTALTLQTSFVALYLLGFSLVLLRLVRQIWQIRQLKHQSTPLPFIEEDAQLYQLNSHYPAFAFGSSIFLSLQQEQLSTSEQKQVIAHELAHVKYGHTWDVLFYEVLSAILWFHPVVWLLKQELRDVHEYQADAAVVSEYQTQKYTSLLSREALLSMGLPVGSHFTKPQVIKRLHMLQLQGQKPGWLRPLLTLPLLVGLSFILARQQVTANSTSTKTESAYKAVKPAMPKEALPETEEPAPTPEKDQPYAYVEQMPVFEGGEIEMMKFLGQNIRYPEQAKESETEGLVVLGFVVEKDGSLHDIAVIKSLGSGTDEEAIRVVKMMDGKWSPGRQNGQPVSVRYTMPIRFAIR</sequence>
<evidence type="ECO:0000256" key="8">
    <source>
        <dbReference type="ARBA" id="ARBA00022989"/>
    </source>
</evidence>
<dbReference type="PROSITE" id="PS52015">
    <property type="entry name" value="TONB_CTD"/>
    <property type="match status" value="1"/>
</dbReference>
<evidence type="ECO:0000256" key="3">
    <source>
        <dbReference type="ARBA" id="ARBA00022448"/>
    </source>
</evidence>
<evidence type="ECO:0000256" key="4">
    <source>
        <dbReference type="ARBA" id="ARBA00022475"/>
    </source>
</evidence>
<dbReference type="HOGENOM" id="CLU_013798_3_1_10"/>
<gene>
    <name evidence="13" type="ORF">PKOR_00305</name>
</gene>
<accession>A0A0E3UUM1</accession>
<feature type="transmembrane region" description="Helical" evidence="11">
    <location>
        <begin position="272"/>
        <end position="290"/>
    </location>
</feature>
<dbReference type="InterPro" id="IPR006260">
    <property type="entry name" value="TonB/TolA_C"/>
</dbReference>
<dbReference type="Pfam" id="PF05569">
    <property type="entry name" value="Peptidase_M56"/>
    <property type="match status" value="1"/>
</dbReference>
<dbReference type="InterPro" id="IPR037682">
    <property type="entry name" value="TonB_C"/>
</dbReference>